<sequence>MWKRKKMPVLHKGLMVWIVLFLIAFAGSVLAADLVNSVQIGSHLTEERALRQFDQVRSKLQDADLENLRIENLDDYYVVRVGGFADLATAEELLARVRQVYPDAMMMNVYISRNRLVKMYQPEEVETAALPTAVELEEAPMLEQAEPVSDELAASAVISDSVEETAVAAPEVTAANVVPVEEPSVTAQDIDLSSEPVDVPEEVTVAPEQSVPVEADAEAMNSVPVSSVEAALPVADVDQSASAETETALPVEIEATEKMPAIEHAEQPERTKPPEIATAVAGKKIDVDNFLPSSLTIAFASLLLLLGALLCIRTLKKKKVENFEQQVISEDPVSPENAETGIDQLDASSAAITEEETIETLEAIEPCVSDASELLARESDGSAEVPLAGQADEIFPAKERVTIGNVEEELAAPRVTKPASIVFEERELPETKEPEPDKEDRQNRLSRAMDAAVFGEKSKR</sequence>
<feature type="transmembrane region" description="Helical" evidence="2">
    <location>
        <begin position="290"/>
        <end position="312"/>
    </location>
</feature>
<evidence type="ECO:0000313" key="4">
    <source>
        <dbReference type="EMBL" id="SHJ45105.1"/>
    </source>
</evidence>
<gene>
    <name evidence="4" type="ORF">SAMN02745165_02418</name>
</gene>
<dbReference type="Gene3D" id="3.30.70.1070">
    <property type="entry name" value="Sporulation related repeat"/>
    <property type="match status" value="1"/>
</dbReference>
<keyword evidence="5" id="KW-1185">Reference proteome</keyword>
<name>A0A1M6JEN4_MALRU</name>
<feature type="region of interest" description="Disordered" evidence="1">
    <location>
        <begin position="421"/>
        <end position="460"/>
    </location>
</feature>
<evidence type="ECO:0000256" key="1">
    <source>
        <dbReference type="SAM" id="MobiDB-lite"/>
    </source>
</evidence>
<organism evidence="4 5">
    <name type="scientific">Malonomonas rubra DSM 5091</name>
    <dbReference type="NCBI Taxonomy" id="1122189"/>
    <lineage>
        <taxon>Bacteria</taxon>
        <taxon>Pseudomonadati</taxon>
        <taxon>Thermodesulfobacteriota</taxon>
        <taxon>Desulfuromonadia</taxon>
        <taxon>Desulfuromonadales</taxon>
        <taxon>Geopsychrobacteraceae</taxon>
        <taxon>Malonomonas</taxon>
    </lineage>
</organism>
<dbReference type="SUPFAM" id="SSF110997">
    <property type="entry name" value="Sporulation related repeat"/>
    <property type="match status" value="1"/>
</dbReference>
<dbReference type="STRING" id="1122189.SAMN02745165_02418"/>
<proteinExistence type="predicted"/>
<dbReference type="EMBL" id="FQZT01000008">
    <property type="protein sequence ID" value="SHJ45105.1"/>
    <property type="molecule type" value="Genomic_DNA"/>
</dbReference>
<dbReference type="GO" id="GO:0042834">
    <property type="term" value="F:peptidoglycan binding"/>
    <property type="evidence" value="ECO:0007669"/>
    <property type="project" value="InterPro"/>
</dbReference>
<keyword evidence="2" id="KW-0812">Transmembrane</keyword>
<keyword evidence="2" id="KW-1133">Transmembrane helix</keyword>
<evidence type="ECO:0000256" key="2">
    <source>
        <dbReference type="SAM" id="Phobius"/>
    </source>
</evidence>
<feature type="compositionally biased region" description="Basic and acidic residues" evidence="1">
    <location>
        <begin position="423"/>
        <end position="443"/>
    </location>
</feature>
<dbReference type="Proteomes" id="UP000184171">
    <property type="component" value="Unassembled WGS sequence"/>
</dbReference>
<dbReference type="AlphaFoldDB" id="A0A1M6JEN4"/>
<evidence type="ECO:0000313" key="5">
    <source>
        <dbReference type="Proteomes" id="UP000184171"/>
    </source>
</evidence>
<dbReference type="PROSITE" id="PS51724">
    <property type="entry name" value="SPOR"/>
    <property type="match status" value="1"/>
</dbReference>
<accession>A0A1M6JEN4</accession>
<keyword evidence="2" id="KW-0472">Membrane</keyword>
<dbReference type="Pfam" id="PF05036">
    <property type="entry name" value="SPOR"/>
    <property type="match status" value="1"/>
</dbReference>
<dbReference type="InterPro" id="IPR007730">
    <property type="entry name" value="SPOR-like_dom"/>
</dbReference>
<evidence type="ECO:0000259" key="3">
    <source>
        <dbReference type="PROSITE" id="PS51724"/>
    </source>
</evidence>
<protein>
    <submittedName>
        <fullName evidence="4">Sporulation related domain-containing protein</fullName>
    </submittedName>
</protein>
<reference evidence="4 5" key="1">
    <citation type="submission" date="2016-11" db="EMBL/GenBank/DDBJ databases">
        <authorList>
            <person name="Jaros S."/>
            <person name="Januszkiewicz K."/>
            <person name="Wedrychowicz H."/>
        </authorList>
    </citation>
    <scope>NUCLEOTIDE SEQUENCE [LARGE SCALE GENOMIC DNA]</scope>
    <source>
        <strain evidence="4 5">DSM 5091</strain>
    </source>
</reference>
<feature type="domain" description="SPOR" evidence="3">
    <location>
        <begin position="30"/>
        <end position="113"/>
    </location>
</feature>
<dbReference type="InterPro" id="IPR036680">
    <property type="entry name" value="SPOR-like_sf"/>
</dbReference>